<dbReference type="InterPro" id="IPR051472">
    <property type="entry name" value="T3SS_Stator/FliH"/>
</dbReference>
<keyword evidence="9" id="KW-0282">Flagellum</keyword>
<keyword evidence="3" id="KW-0813">Transport</keyword>
<evidence type="ECO:0000313" key="10">
    <source>
        <dbReference type="Proteomes" id="UP000600565"/>
    </source>
</evidence>
<evidence type="ECO:0000313" key="9">
    <source>
        <dbReference type="EMBL" id="MBD8031751.1"/>
    </source>
</evidence>
<keyword evidence="6" id="KW-1006">Bacterial flagellum protein export</keyword>
<keyword evidence="10" id="KW-1185">Reference proteome</keyword>
<keyword evidence="9" id="KW-0969">Cilium</keyword>
<gene>
    <name evidence="9" type="ORF">H9632_01635</name>
</gene>
<protein>
    <submittedName>
        <fullName evidence="9">Flagellar assembly protein FliH</fullName>
    </submittedName>
</protein>
<keyword evidence="7" id="KW-0175">Coiled coil</keyword>
<organism evidence="9 10">
    <name type="scientific">Solibacillus merdavium</name>
    <dbReference type="NCBI Taxonomy" id="2762218"/>
    <lineage>
        <taxon>Bacteria</taxon>
        <taxon>Bacillati</taxon>
        <taxon>Bacillota</taxon>
        <taxon>Bacilli</taxon>
        <taxon>Bacillales</taxon>
        <taxon>Caryophanaceae</taxon>
        <taxon>Solibacillus</taxon>
    </lineage>
</organism>
<comment type="function">
    <text evidence="1">Needed for flagellar regrowth and assembly.</text>
</comment>
<dbReference type="Proteomes" id="UP000600565">
    <property type="component" value="Unassembled WGS sequence"/>
</dbReference>
<evidence type="ECO:0000259" key="8">
    <source>
        <dbReference type="Pfam" id="PF02108"/>
    </source>
</evidence>
<dbReference type="InterPro" id="IPR018035">
    <property type="entry name" value="Flagellar_FliH/T3SS_HrpE"/>
</dbReference>
<proteinExistence type="inferred from homology"/>
<evidence type="ECO:0000256" key="6">
    <source>
        <dbReference type="ARBA" id="ARBA00023225"/>
    </source>
</evidence>
<feature type="domain" description="Flagellar assembly protein FliH/Type III secretion system HrpE" evidence="8">
    <location>
        <begin position="128"/>
        <end position="253"/>
    </location>
</feature>
<dbReference type="EMBL" id="JACSPW010000001">
    <property type="protein sequence ID" value="MBD8031751.1"/>
    <property type="molecule type" value="Genomic_DNA"/>
</dbReference>
<evidence type="ECO:0000256" key="7">
    <source>
        <dbReference type="SAM" id="Coils"/>
    </source>
</evidence>
<reference evidence="9 10" key="1">
    <citation type="submission" date="2020-08" db="EMBL/GenBank/DDBJ databases">
        <title>A Genomic Blueprint of the Chicken Gut Microbiome.</title>
        <authorList>
            <person name="Gilroy R."/>
            <person name="Ravi A."/>
            <person name="Getino M."/>
            <person name="Pursley I."/>
            <person name="Horton D.L."/>
            <person name="Alikhan N.-F."/>
            <person name="Baker D."/>
            <person name="Gharbi K."/>
            <person name="Hall N."/>
            <person name="Watson M."/>
            <person name="Adriaenssens E.M."/>
            <person name="Foster-Nyarko E."/>
            <person name="Jarju S."/>
            <person name="Secka A."/>
            <person name="Antonio M."/>
            <person name="Oren A."/>
            <person name="Chaudhuri R."/>
            <person name="La Ragione R.M."/>
            <person name="Hildebrand F."/>
            <person name="Pallen M.J."/>
        </authorList>
    </citation>
    <scope>NUCLEOTIDE SEQUENCE [LARGE SCALE GENOMIC DNA]</scope>
    <source>
        <strain evidence="9 10">Sa1YVA6</strain>
    </source>
</reference>
<feature type="coiled-coil region" evidence="7">
    <location>
        <begin position="59"/>
        <end position="139"/>
    </location>
</feature>
<dbReference type="PANTHER" id="PTHR34982">
    <property type="entry name" value="YOP PROTEINS TRANSLOCATION PROTEIN L"/>
    <property type="match status" value="1"/>
</dbReference>
<keyword evidence="5" id="KW-0653">Protein transport</keyword>
<keyword evidence="9" id="KW-0966">Cell projection</keyword>
<dbReference type="Pfam" id="PF02108">
    <property type="entry name" value="FliH"/>
    <property type="match status" value="1"/>
</dbReference>
<sequence length="265" mass="30818">MSRIIRSTNAQKAEEASTVEIKLQNFFEPIHYAKTEEEQMDDTPQLTIEDIQHERQKMLKETSNEIENQKLQFEQYRNEQLATIEALKQSWEEEKKSLQLEAYDAGFAQGYEDGVQKANANMQQQLQIANNTMTDAQKNAAAYIESQEAVLLELAMTAAERIINAQLDRNDQHFVSIIERGLKEAREMKEIKLYVAPEYHALITENHNELAEMFPVNVPFMIFVNEDLESTESYIETNHGRIVVSIDDQLQELRRQLYELIESKD</sequence>
<evidence type="ECO:0000256" key="1">
    <source>
        <dbReference type="ARBA" id="ARBA00003041"/>
    </source>
</evidence>
<evidence type="ECO:0000256" key="4">
    <source>
        <dbReference type="ARBA" id="ARBA00022795"/>
    </source>
</evidence>
<keyword evidence="4" id="KW-1005">Bacterial flagellum biogenesis</keyword>
<comment type="caution">
    <text evidence="9">The sequence shown here is derived from an EMBL/GenBank/DDBJ whole genome shotgun (WGS) entry which is preliminary data.</text>
</comment>
<evidence type="ECO:0000256" key="3">
    <source>
        <dbReference type="ARBA" id="ARBA00022448"/>
    </source>
</evidence>
<evidence type="ECO:0000256" key="5">
    <source>
        <dbReference type="ARBA" id="ARBA00022927"/>
    </source>
</evidence>
<evidence type="ECO:0000256" key="2">
    <source>
        <dbReference type="ARBA" id="ARBA00006602"/>
    </source>
</evidence>
<accession>A0ABR8XIJ4</accession>
<dbReference type="PANTHER" id="PTHR34982:SF1">
    <property type="entry name" value="FLAGELLAR ASSEMBLY PROTEIN FLIH"/>
    <property type="match status" value="1"/>
</dbReference>
<comment type="similarity">
    <text evidence="2">Belongs to the FliH family.</text>
</comment>
<name>A0ABR8XIJ4_9BACL</name>
<dbReference type="RefSeq" id="WP_191702379.1">
    <property type="nucleotide sequence ID" value="NZ_JACSPW010000001.1"/>
</dbReference>